<evidence type="ECO:0000259" key="2">
    <source>
        <dbReference type="Pfam" id="PF24406"/>
    </source>
</evidence>
<dbReference type="InterPro" id="IPR051158">
    <property type="entry name" value="Metallophosphoesterase_sf"/>
</dbReference>
<dbReference type="Proteomes" id="UP001500353">
    <property type="component" value="Unassembled WGS sequence"/>
</dbReference>
<dbReference type="RefSeq" id="WP_345200401.1">
    <property type="nucleotide sequence ID" value="NZ_BAABHX010000001.1"/>
</dbReference>
<dbReference type="Gene3D" id="3.40.50.300">
    <property type="entry name" value="P-loop containing nucleotide triphosphate hydrolases"/>
    <property type="match status" value="1"/>
</dbReference>
<dbReference type="Gene3D" id="3.60.21.10">
    <property type="match status" value="1"/>
</dbReference>
<accession>A0ABP9LYT6</accession>
<keyword evidence="4" id="KW-1185">Reference proteome</keyword>
<proteinExistence type="predicted"/>
<dbReference type="GO" id="GO:0005524">
    <property type="term" value="F:ATP binding"/>
    <property type="evidence" value="ECO:0007669"/>
    <property type="project" value="UniProtKB-KW"/>
</dbReference>
<feature type="domain" description="STAND NTPase 4 small alpha/beta" evidence="2">
    <location>
        <begin position="641"/>
        <end position="697"/>
    </location>
</feature>
<dbReference type="PANTHER" id="PTHR31302">
    <property type="entry name" value="TRANSMEMBRANE PROTEIN WITH METALLOPHOSPHOESTERASE DOMAIN-RELATED"/>
    <property type="match status" value="1"/>
</dbReference>
<sequence>MKIIHITDFHLKNEELNIQHSRIVKALLEDLINYIDKNTILLFTGDFTNMGGKDFSNPSQAFTAFKEIIFDKILNKFPMLINKIFFVPGNHDLDRKSITIRDKYIKTALLNDTSNRTIFYEDLQNGIPAFKTYQEFKEVFYSHYPNKTITQLEDTFQIEIENENIGITCINSSWLCYENDDDGNILILEDQLMNSLNLIVNCNIKIALLHHPLTFLHKSESLKIKEILEKEYDLVFIGHTHKQESEFNQTLNGNCYFSVGKSLNSEDTESIAYTNGYSILEYIPNKKLLVNLRKYNIKAEKFLPNSDFGSEIGIQEININKNLSNEDATELHISDSFRTYLEDIGANLRHKNKSKIKLNEIYVYPNLENYGYSSEEDRNLTINSEKLLDEINETETTRIIISGENSSGKTGLCKKAFEKILQRESLYPIFIKGEDIKSTDLKDLEKLKNNTQNEQYKSSKIPPIKNPFFIIDNLNDSKLSPIYLKKFLSNLIENNSSFIITWEQLFTFNEIFDSIIAKLKIYEILPLGRKYRFQLIERWIDFDQYTNNQQRISNLYEAEKLIDSIVGKNLVPAYPLYILTILQATELFPTQNFEHSTLGHYYDVLIKSALGKVLTKNGDIEKYYTYLAELSNKMYENDDKFLPESDFIDFHKIHVKEYGLNQNGFIEIERNLINTDIIILHKETYKFKYDYIYYYFLGKYLSDNIEDPDIQDKVIKLANTLDNTDNANTYLFLAHHSKSEFVINTISEIAKNIFKDEKIVNFSEDIKEINELANTASEVITLNISKSYSEHKMDELEHLDEIDNDYDSFNSKDASNIIDYISEINKSFKTIEILGLILKNRYASIKSQPKLDIAQETYFLGLRATSSIFKTFSGSEEFIKDEIINLIIKDKSLSKSEKEGLAKKVIFNMYYMTAYSVIKRISNSLATKDLAVTFEEIRNKHKDNNAINLIDISNKLEYSTNFPFDDIDRLKSQFKNNQFPFYLLKRLSLNYLRMFPMKEIEMQKVCSQLEIPMNTQRQIAMQNFNGKHKN</sequence>
<dbReference type="SUPFAM" id="SSF52540">
    <property type="entry name" value="P-loop containing nucleoside triphosphate hydrolases"/>
    <property type="match status" value="1"/>
</dbReference>
<dbReference type="EMBL" id="BAABHX010000001">
    <property type="protein sequence ID" value="GAA5086031.1"/>
    <property type="molecule type" value="Genomic_DNA"/>
</dbReference>
<comment type="caution">
    <text evidence="3">The sequence shown here is derived from an EMBL/GenBank/DDBJ whole genome shotgun (WGS) entry which is preliminary data.</text>
</comment>
<feature type="domain" description="Calcineurin-like phosphoesterase" evidence="1">
    <location>
        <begin position="1"/>
        <end position="242"/>
    </location>
</feature>
<dbReference type="InterPro" id="IPR027417">
    <property type="entry name" value="P-loop_NTPase"/>
</dbReference>
<dbReference type="InterPro" id="IPR029052">
    <property type="entry name" value="Metallo-depent_PP-like"/>
</dbReference>
<name>A0ABP9LYT6_9FLAO</name>
<keyword evidence="3" id="KW-0067">ATP-binding</keyword>
<evidence type="ECO:0000313" key="3">
    <source>
        <dbReference type="EMBL" id="GAA5086031.1"/>
    </source>
</evidence>
<protein>
    <submittedName>
        <fullName evidence="3">ATP-binding protein</fullName>
    </submittedName>
</protein>
<dbReference type="InterPro" id="IPR004843">
    <property type="entry name" value="Calcineurin-like_PHP"/>
</dbReference>
<keyword evidence="3" id="KW-0547">Nucleotide-binding</keyword>
<dbReference type="Pfam" id="PF00149">
    <property type="entry name" value="Metallophos"/>
    <property type="match status" value="1"/>
</dbReference>
<dbReference type="Pfam" id="PF24406">
    <property type="entry name" value="nSTAND_NTPase4"/>
    <property type="match status" value="1"/>
</dbReference>
<dbReference type="InterPro" id="IPR057123">
    <property type="entry name" value="STAND_NTPase4_dom"/>
</dbReference>
<evidence type="ECO:0000313" key="4">
    <source>
        <dbReference type="Proteomes" id="UP001500353"/>
    </source>
</evidence>
<organism evidence="3 4">
    <name type="scientific">Chryseobacterium ginsengisoli</name>
    <dbReference type="NCBI Taxonomy" id="363853"/>
    <lineage>
        <taxon>Bacteria</taxon>
        <taxon>Pseudomonadati</taxon>
        <taxon>Bacteroidota</taxon>
        <taxon>Flavobacteriia</taxon>
        <taxon>Flavobacteriales</taxon>
        <taxon>Weeksellaceae</taxon>
        <taxon>Chryseobacterium group</taxon>
        <taxon>Chryseobacterium</taxon>
    </lineage>
</organism>
<evidence type="ECO:0000259" key="1">
    <source>
        <dbReference type="Pfam" id="PF00149"/>
    </source>
</evidence>
<reference evidence="4" key="1">
    <citation type="journal article" date="2019" name="Int. J. Syst. Evol. Microbiol.">
        <title>The Global Catalogue of Microorganisms (GCM) 10K type strain sequencing project: providing services to taxonomists for standard genome sequencing and annotation.</title>
        <authorList>
            <consortium name="The Broad Institute Genomics Platform"/>
            <consortium name="The Broad Institute Genome Sequencing Center for Infectious Disease"/>
            <person name="Wu L."/>
            <person name="Ma J."/>
        </authorList>
    </citation>
    <scope>NUCLEOTIDE SEQUENCE [LARGE SCALE GENOMIC DNA]</scope>
    <source>
        <strain evidence="4">JCM 18019</strain>
    </source>
</reference>
<dbReference type="SUPFAM" id="SSF56300">
    <property type="entry name" value="Metallo-dependent phosphatases"/>
    <property type="match status" value="1"/>
</dbReference>
<dbReference type="PANTHER" id="PTHR31302:SF0">
    <property type="entry name" value="TRANSMEMBRANE PROTEIN WITH METALLOPHOSPHOESTERASE DOMAIN"/>
    <property type="match status" value="1"/>
</dbReference>
<gene>
    <name evidence="3" type="ORF">GCM10023210_07450</name>
</gene>